<dbReference type="InterPro" id="IPR009057">
    <property type="entry name" value="Homeodomain-like_sf"/>
</dbReference>
<comment type="caution">
    <text evidence="2">The sequence shown here is derived from an EMBL/GenBank/DDBJ whole genome shotgun (WGS) entry which is preliminary data.</text>
</comment>
<protein>
    <recommendedName>
        <fullName evidence="1">Integrase catalytic domain-containing protein</fullName>
    </recommendedName>
</protein>
<evidence type="ECO:0000259" key="1">
    <source>
        <dbReference type="PROSITE" id="PS50994"/>
    </source>
</evidence>
<proteinExistence type="predicted"/>
<dbReference type="Gene3D" id="3.30.420.10">
    <property type="entry name" value="Ribonuclease H-like superfamily/Ribonuclease H"/>
    <property type="match status" value="1"/>
</dbReference>
<gene>
    <name evidence="2" type="ORF">LCGC14_2156950</name>
</gene>
<dbReference type="AlphaFoldDB" id="A0A0F9EG41"/>
<accession>A0A0F9EG41</accession>
<feature type="domain" description="Integrase catalytic" evidence="1">
    <location>
        <begin position="136"/>
        <end position="305"/>
    </location>
</feature>
<dbReference type="SUPFAM" id="SSF46689">
    <property type="entry name" value="Homeodomain-like"/>
    <property type="match status" value="1"/>
</dbReference>
<dbReference type="Pfam" id="PF13565">
    <property type="entry name" value="HTH_32"/>
    <property type="match status" value="1"/>
</dbReference>
<dbReference type="InterPro" id="IPR036397">
    <property type="entry name" value="RNaseH_sf"/>
</dbReference>
<dbReference type="Pfam" id="PF00665">
    <property type="entry name" value="rve"/>
    <property type="match status" value="1"/>
</dbReference>
<dbReference type="PANTHER" id="PTHR35004">
    <property type="entry name" value="TRANSPOSASE RV3428C-RELATED"/>
    <property type="match status" value="1"/>
</dbReference>
<name>A0A0F9EG41_9ZZZZ</name>
<dbReference type="GO" id="GO:0015074">
    <property type="term" value="P:DNA integration"/>
    <property type="evidence" value="ECO:0007669"/>
    <property type="project" value="InterPro"/>
</dbReference>
<reference evidence="2" key="1">
    <citation type="journal article" date="2015" name="Nature">
        <title>Complex archaea that bridge the gap between prokaryotes and eukaryotes.</title>
        <authorList>
            <person name="Spang A."/>
            <person name="Saw J.H."/>
            <person name="Jorgensen S.L."/>
            <person name="Zaremba-Niedzwiedzka K."/>
            <person name="Martijn J."/>
            <person name="Lind A.E."/>
            <person name="van Eijk R."/>
            <person name="Schleper C."/>
            <person name="Guy L."/>
            <person name="Ettema T.J."/>
        </authorList>
    </citation>
    <scope>NUCLEOTIDE SEQUENCE</scope>
</reference>
<dbReference type="PANTHER" id="PTHR35004:SF6">
    <property type="entry name" value="TRANSPOSASE"/>
    <property type="match status" value="1"/>
</dbReference>
<organism evidence="2">
    <name type="scientific">marine sediment metagenome</name>
    <dbReference type="NCBI Taxonomy" id="412755"/>
    <lineage>
        <taxon>unclassified sequences</taxon>
        <taxon>metagenomes</taxon>
        <taxon>ecological metagenomes</taxon>
    </lineage>
</organism>
<evidence type="ECO:0000313" key="2">
    <source>
        <dbReference type="EMBL" id="KKL65241.1"/>
    </source>
</evidence>
<dbReference type="SUPFAM" id="SSF53098">
    <property type="entry name" value="Ribonuclease H-like"/>
    <property type="match status" value="1"/>
</dbReference>
<dbReference type="PROSITE" id="PS50994">
    <property type="entry name" value="INTEGRASE"/>
    <property type="match status" value="1"/>
</dbReference>
<dbReference type="GO" id="GO:0003676">
    <property type="term" value="F:nucleic acid binding"/>
    <property type="evidence" value="ECO:0007669"/>
    <property type="project" value="InterPro"/>
</dbReference>
<dbReference type="InterPro" id="IPR012337">
    <property type="entry name" value="RNaseH-like_sf"/>
</dbReference>
<dbReference type="InterPro" id="IPR001584">
    <property type="entry name" value="Integrase_cat-core"/>
</dbReference>
<sequence>MLNPYLYREERRKLIRQKAKREYDIPYLNKSRITEACIKKWYREFKEHGKEGLIPKTRSDIGTCRVLPPEEAACLLEYLEGNSDLTAQAVYQKLKDQGIITKELSKSSLSRLVVSAGLDRESRMQKKDGTKQLKFAFKYPLECIQADMMHACAVPDEKGKLRKAILLAMIDDATRRIVYATFSFRENSLEFEYGIKHILLSYGRIDRIYVDNGSPFVSSETRRILSILGMPLLHSRVGHCSGRGKIERFFRTTRDQFLRPLDKESIKSLADLNARYHTWLESVYHRSPHRGLGGNIPTDAWLENAHHIIQLDPTVNLDDISCMR</sequence>
<dbReference type="EMBL" id="LAZR01027598">
    <property type="protein sequence ID" value="KKL65241.1"/>
    <property type="molecule type" value="Genomic_DNA"/>
</dbReference>